<dbReference type="RefSeq" id="WP_002565166.1">
    <property type="nucleotide sequence ID" value="NZ_CABKUK010000001.1"/>
</dbReference>
<dbReference type="KEGG" id="cbol:CGC65_19995"/>
<accession>A0A412Z7L7</accession>
<evidence type="ECO:0000313" key="1">
    <source>
        <dbReference type="EMBL" id="RGV75993.1"/>
    </source>
</evidence>
<protein>
    <submittedName>
        <fullName evidence="1">Inorganic pyrophosphatase</fullName>
    </submittedName>
</protein>
<name>A0A412Z7L7_9FIRM</name>
<comment type="caution">
    <text evidence="1">The sequence shown here is derived from an EMBL/GenBank/DDBJ whole genome shotgun (WGS) entry which is preliminary data.</text>
</comment>
<organism evidence="1 4">
    <name type="scientific">Enterocloster bolteae</name>
    <dbReference type="NCBI Taxonomy" id="208479"/>
    <lineage>
        <taxon>Bacteria</taxon>
        <taxon>Bacillati</taxon>
        <taxon>Bacillota</taxon>
        <taxon>Clostridia</taxon>
        <taxon>Lachnospirales</taxon>
        <taxon>Lachnospiraceae</taxon>
        <taxon>Enterocloster</taxon>
    </lineage>
</organism>
<dbReference type="Proteomes" id="UP000284543">
    <property type="component" value="Unassembled WGS sequence"/>
</dbReference>
<dbReference type="InterPro" id="IPR036649">
    <property type="entry name" value="Pyrophosphatase_sf"/>
</dbReference>
<dbReference type="EMBL" id="QSHZ01000010">
    <property type="protein sequence ID" value="RHC56076.1"/>
    <property type="molecule type" value="Genomic_DNA"/>
</dbReference>
<dbReference type="Proteomes" id="UP000283975">
    <property type="component" value="Unassembled WGS sequence"/>
</dbReference>
<proteinExistence type="predicted"/>
<dbReference type="GO" id="GO:0000287">
    <property type="term" value="F:magnesium ion binding"/>
    <property type="evidence" value="ECO:0007669"/>
    <property type="project" value="InterPro"/>
</dbReference>
<dbReference type="SUPFAM" id="SSF50324">
    <property type="entry name" value="Inorganic pyrophosphatase"/>
    <property type="match status" value="1"/>
</dbReference>
<evidence type="ECO:0000313" key="3">
    <source>
        <dbReference type="Proteomes" id="UP000283975"/>
    </source>
</evidence>
<gene>
    <name evidence="2" type="ORF">DW839_10980</name>
    <name evidence="1" type="ORF">DWW02_11455</name>
</gene>
<dbReference type="GO" id="GO:0006796">
    <property type="term" value="P:phosphate-containing compound metabolic process"/>
    <property type="evidence" value="ECO:0007669"/>
    <property type="project" value="InterPro"/>
</dbReference>
<dbReference type="GO" id="GO:0004427">
    <property type="term" value="F:inorganic diphosphate phosphatase activity"/>
    <property type="evidence" value="ECO:0007669"/>
    <property type="project" value="InterPro"/>
</dbReference>
<evidence type="ECO:0000313" key="4">
    <source>
        <dbReference type="Proteomes" id="UP000284543"/>
    </source>
</evidence>
<sequence length="121" mass="13797">MEHTFWTALDKLVEQSEIIIDRPKGSVHPVHPDFIYQVDYGFLRNTSSMDREGIDIWAGSDHTAGIDAILCTVDLLKRDSEIKILLDCTEEEKMLIYKAHNDTSCMKGILIRRTAGISYKP</sequence>
<dbReference type="AlphaFoldDB" id="A0A412Z7L7"/>
<evidence type="ECO:0000313" key="2">
    <source>
        <dbReference type="EMBL" id="RHC56076.1"/>
    </source>
</evidence>
<dbReference type="EMBL" id="QRZM01000004">
    <property type="protein sequence ID" value="RGV75993.1"/>
    <property type="molecule type" value="Genomic_DNA"/>
</dbReference>
<reference evidence="3 4" key="1">
    <citation type="submission" date="2018-08" db="EMBL/GenBank/DDBJ databases">
        <title>A genome reference for cultivated species of the human gut microbiota.</title>
        <authorList>
            <person name="Zou Y."/>
            <person name="Xue W."/>
            <person name="Luo G."/>
        </authorList>
    </citation>
    <scope>NUCLEOTIDE SEQUENCE [LARGE SCALE GENOMIC DNA]</scope>
    <source>
        <strain evidence="1 4">AF14-18</strain>
        <strain evidence="2 3">AM35-14</strain>
    </source>
</reference>
<dbReference type="GO" id="GO:0005737">
    <property type="term" value="C:cytoplasm"/>
    <property type="evidence" value="ECO:0007669"/>
    <property type="project" value="InterPro"/>
</dbReference>